<keyword evidence="3" id="KW-1185">Reference proteome</keyword>
<dbReference type="GO" id="GO:0045505">
    <property type="term" value="F:dynein intermediate chain binding"/>
    <property type="evidence" value="ECO:0007669"/>
    <property type="project" value="InterPro"/>
</dbReference>
<evidence type="ECO:0000313" key="2">
    <source>
        <dbReference type="Ensembl" id="ENSHCOP00000001500.1"/>
    </source>
</evidence>
<protein>
    <recommendedName>
        <fullName evidence="1">Dynein heavy chain tail domain-containing protein</fullName>
    </recommendedName>
</protein>
<accession>A0A3Q2XB70</accession>
<dbReference type="Ensembl" id="ENSHCOT00000012010.1">
    <property type="protein sequence ID" value="ENSHCOP00000001500.1"/>
    <property type="gene ID" value="ENSHCOG00000002466.1"/>
</dbReference>
<sequence length="476" mass="53991">LPPPHHHPPHPHYPPHPHLHPHPPPCGCLALCFFPPLPCVSGHLVPVSFYAQVPENHKHARKERKEHLGPAHRYVINMLALRLGLTPAAVEQFILDFSLAPFDNFFAINGSSTLAFVYQEAKHPGIECGRAIPGPRKALRLVHANLTKKRLTGIYCTFTRVRVDVAVTADNIHQETFFSMFDARDGFHKAIKNSFSNLLPSFQALLKIDKSKLRAKIKPNFEHIFKHSLMGLDGKVTIHYQNVKLAEAKNVDFSKLASFEDMTLAAENSDLVKQLEGILIQWYKQIDQVALKQGLVTDGPLSELDYWRQALLKFHSILSHINGAQCKAVITVLRLNRSKSLKLWPMLESRVTDNYNEAKDNVKFLDALEKVCQPLYTSDPATIVKSVQNIINAVQMIHMVSRYYHTSQKISSIFIKVTNQMIIACRRYISNNGAAIWDQDVQNVIMKIQVRETTRPILFSHICSVLLTFISELIFS</sequence>
<dbReference type="AlphaFoldDB" id="A0A3Q2XB70"/>
<name>A0A3Q2XB70_HIPCM</name>
<reference evidence="2" key="2">
    <citation type="submission" date="2025-09" db="UniProtKB">
        <authorList>
            <consortium name="Ensembl"/>
        </authorList>
    </citation>
    <scope>IDENTIFICATION</scope>
</reference>
<dbReference type="PANTHER" id="PTHR46532">
    <property type="entry name" value="MALE FERTILITY FACTOR KL5"/>
    <property type="match status" value="1"/>
</dbReference>
<dbReference type="OMA" id="YNNDPDS"/>
<organism evidence="2 3">
    <name type="scientific">Hippocampus comes</name>
    <name type="common">Tiger tail seahorse</name>
    <dbReference type="NCBI Taxonomy" id="109280"/>
    <lineage>
        <taxon>Eukaryota</taxon>
        <taxon>Metazoa</taxon>
        <taxon>Chordata</taxon>
        <taxon>Craniata</taxon>
        <taxon>Vertebrata</taxon>
        <taxon>Euteleostomi</taxon>
        <taxon>Actinopterygii</taxon>
        <taxon>Neopterygii</taxon>
        <taxon>Teleostei</taxon>
        <taxon>Neoteleostei</taxon>
        <taxon>Acanthomorphata</taxon>
        <taxon>Syngnathiaria</taxon>
        <taxon>Syngnathiformes</taxon>
        <taxon>Syngnathoidei</taxon>
        <taxon>Syngnathidae</taxon>
        <taxon>Hippocampus</taxon>
    </lineage>
</organism>
<dbReference type="GeneTree" id="ENSGT00940000158992"/>
<reference evidence="2" key="1">
    <citation type="submission" date="2025-08" db="UniProtKB">
        <authorList>
            <consortium name="Ensembl"/>
        </authorList>
    </citation>
    <scope>IDENTIFICATION</scope>
</reference>
<dbReference type="InterPro" id="IPR026983">
    <property type="entry name" value="DHC"/>
</dbReference>
<dbReference type="Pfam" id="PF08385">
    <property type="entry name" value="DHC_N1"/>
    <property type="match status" value="1"/>
</dbReference>
<dbReference type="InterPro" id="IPR013594">
    <property type="entry name" value="Dynein_heavy_tail"/>
</dbReference>
<dbReference type="GO" id="GO:0005858">
    <property type="term" value="C:axonemal dynein complex"/>
    <property type="evidence" value="ECO:0007669"/>
    <property type="project" value="TreeGrafter"/>
</dbReference>
<dbReference type="GO" id="GO:0007018">
    <property type="term" value="P:microtubule-based movement"/>
    <property type="evidence" value="ECO:0007669"/>
    <property type="project" value="InterPro"/>
</dbReference>
<dbReference type="Proteomes" id="UP000264820">
    <property type="component" value="Unplaced"/>
</dbReference>
<dbReference type="STRING" id="109280.ENSHCOP00000001500"/>
<feature type="domain" description="Dynein heavy chain tail" evidence="1">
    <location>
        <begin position="272"/>
        <end position="450"/>
    </location>
</feature>
<proteinExistence type="predicted"/>
<evidence type="ECO:0000313" key="3">
    <source>
        <dbReference type="Proteomes" id="UP000264820"/>
    </source>
</evidence>
<evidence type="ECO:0000259" key="1">
    <source>
        <dbReference type="Pfam" id="PF08385"/>
    </source>
</evidence>
<dbReference type="GO" id="GO:0051959">
    <property type="term" value="F:dynein light intermediate chain binding"/>
    <property type="evidence" value="ECO:0007669"/>
    <property type="project" value="InterPro"/>
</dbReference>
<dbReference type="PANTHER" id="PTHR46532:SF11">
    <property type="entry name" value="DYNEIN AXONEMAL HEAVY CHAIN 12"/>
    <property type="match status" value="1"/>
</dbReference>